<accession>A0A1R1Q9D3</accession>
<proteinExistence type="predicted"/>
<feature type="domain" description="ABC transporter" evidence="4">
    <location>
        <begin position="1"/>
        <end position="231"/>
    </location>
</feature>
<accession>A0A1R1RYB7</accession>
<keyword evidence="3" id="KW-0067">ATP-binding</keyword>
<organism evidence="5 6">
    <name type="scientific">Bacillus swezeyi</name>
    <dbReference type="NCBI Taxonomy" id="1925020"/>
    <lineage>
        <taxon>Bacteria</taxon>
        <taxon>Bacillati</taxon>
        <taxon>Bacillota</taxon>
        <taxon>Bacilli</taxon>
        <taxon>Bacillales</taxon>
        <taxon>Bacillaceae</taxon>
        <taxon>Bacillus</taxon>
    </lineage>
</organism>
<gene>
    <name evidence="5" type="ORF">BW143_20450</name>
</gene>
<keyword evidence="1" id="KW-0813">Transport</keyword>
<dbReference type="PANTHER" id="PTHR42939">
    <property type="entry name" value="ABC TRANSPORTER ATP-BINDING PROTEIN ALBC-RELATED"/>
    <property type="match status" value="1"/>
</dbReference>
<dbReference type="GO" id="GO:0016887">
    <property type="term" value="F:ATP hydrolysis activity"/>
    <property type="evidence" value="ECO:0007669"/>
    <property type="project" value="InterPro"/>
</dbReference>
<dbReference type="InterPro" id="IPR027417">
    <property type="entry name" value="P-loop_NTPase"/>
</dbReference>
<dbReference type="InterPro" id="IPR003439">
    <property type="entry name" value="ABC_transporter-like_ATP-bd"/>
</dbReference>
<dbReference type="EMBL" id="MTJL01000048">
    <property type="protein sequence ID" value="OMH99118.1"/>
    <property type="molecule type" value="Genomic_DNA"/>
</dbReference>
<dbReference type="InterPro" id="IPR003593">
    <property type="entry name" value="AAA+_ATPase"/>
</dbReference>
<keyword evidence="6" id="KW-1185">Reference proteome</keyword>
<comment type="caution">
    <text evidence="5">The sequence shown here is derived from an EMBL/GenBank/DDBJ whole genome shotgun (WGS) entry which is preliminary data.</text>
</comment>
<sequence>MNIENVSFKYKDKLILESINLKVEKGKVYGLLGPNGAGKSTLLKCILGIVKPYEGKITIKGETLESERSSYLKYIGYVPDAPFIYHYLTPREYLEFVADLQDVPYEIKNDRIDLLLSQFNLKDNENDMISTFSFGMKHKLSVAGAILHEPEILILDEPLGAFDPPTTKMMKSFLKRYAEQGNTVIMSTHLVNIAQQLCDKVGILINGTLVKEYNHLTDIKDFEDLIIRDMDTILK</sequence>
<evidence type="ECO:0000256" key="1">
    <source>
        <dbReference type="ARBA" id="ARBA00022448"/>
    </source>
</evidence>
<evidence type="ECO:0000313" key="5">
    <source>
        <dbReference type="EMBL" id="OMH99118.1"/>
    </source>
</evidence>
<dbReference type="PROSITE" id="PS50893">
    <property type="entry name" value="ABC_TRANSPORTER_2"/>
    <property type="match status" value="1"/>
</dbReference>
<protein>
    <recommendedName>
        <fullName evidence="4">ABC transporter domain-containing protein</fullName>
    </recommendedName>
</protein>
<keyword evidence="2" id="KW-0547">Nucleotide-binding</keyword>
<dbReference type="GO" id="GO:0005524">
    <property type="term" value="F:ATP binding"/>
    <property type="evidence" value="ECO:0007669"/>
    <property type="project" value="UniProtKB-KW"/>
</dbReference>
<dbReference type="SUPFAM" id="SSF52540">
    <property type="entry name" value="P-loop containing nucleoside triphosphate hydrolases"/>
    <property type="match status" value="1"/>
</dbReference>
<name>A0A1R1Q9D3_9BACI</name>
<dbReference type="AlphaFoldDB" id="A0A1R1Q9D3"/>
<dbReference type="InterPro" id="IPR051782">
    <property type="entry name" value="ABC_Transporter_VariousFunc"/>
</dbReference>
<dbReference type="OrthoDB" id="9804819at2"/>
<evidence type="ECO:0000259" key="4">
    <source>
        <dbReference type="PROSITE" id="PS50893"/>
    </source>
</evidence>
<dbReference type="PANTHER" id="PTHR42939:SF1">
    <property type="entry name" value="ABC TRANSPORTER ATP-BINDING PROTEIN ALBC-RELATED"/>
    <property type="match status" value="1"/>
</dbReference>
<dbReference type="SMART" id="SM00382">
    <property type="entry name" value="AAA"/>
    <property type="match status" value="1"/>
</dbReference>
<dbReference type="Proteomes" id="UP000187367">
    <property type="component" value="Unassembled WGS sequence"/>
</dbReference>
<evidence type="ECO:0000256" key="3">
    <source>
        <dbReference type="ARBA" id="ARBA00022840"/>
    </source>
</evidence>
<reference evidence="5 6" key="1">
    <citation type="submission" date="2017-01" db="EMBL/GenBank/DDBJ databases">
        <title>Bacillus phylogenomics.</title>
        <authorList>
            <person name="Dunlap C."/>
        </authorList>
    </citation>
    <scope>NUCLEOTIDE SEQUENCE [LARGE SCALE GENOMIC DNA]</scope>
    <source>
        <strain evidence="5 6">NRRL B-41282</strain>
    </source>
</reference>
<dbReference type="CDD" id="cd03230">
    <property type="entry name" value="ABC_DR_subfamily_A"/>
    <property type="match status" value="1"/>
</dbReference>
<evidence type="ECO:0000313" key="6">
    <source>
        <dbReference type="Proteomes" id="UP000187367"/>
    </source>
</evidence>
<evidence type="ECO:0000256" key="2">
    <source>
        <dbReference type="ARBA" id="ARBA00022741"/>
    </source>
</evidence>
<dbReference type="RefSeq" id="WP_076761092.1">
    <property type="nucleotide sequence ID" value="NZ_JARMMH010000011.1"/>
</dbReference>
<dbReference type="Pfam" id="PF00005">
    <property type="entry name" value="ABC_tran"/>
    <property type="match status" value="1"/>
</dbReference>
<dbReference type="Gene3D" id="3.40.50.300">
    <property type="entry name" value="P-loop containing nucleotide triphosphate hydrolases"/>
    <property type="match status" value="1"/>
</dbReference>